<keyword evidence="3 8" id="KW-0812">Transmembrane</keyword>
<evidence type="ECO:0000313" key="11">
    <source>
        <dbReference type="EMBL" id="KAJ8924967.1"/>
    </source>
</evidence>
<dbReference type="InterPro" id="IPR009613">
    <property type="entry name" value="LMF"/>
</dbReference>
<comment type="similarity">
    <text evidence="2 8">Belongs to the lipase maturation factor family.</text>
</comment>
<feature type="transmembrane region" description="Helical" evidence="8">
    <location>
        <begin position="81"/>
        <end position="108"/>
    </location>
</feature>
<gene>
    <name evidence="11" type="ORF">NQ315_001132</name>
</gene>
<proteinExistence type="inferred from homology"/>
<feature type="transmembrane region" description="Helical" evidence="8">
    <location>
        <begin position="129"/>
        <end position="148"/>
    </location>
</feature>
<dbReference type="GO" id="GO:0005789">
    <property type="term" value="C:endoplasmic reticulum membrane"/>
    <property type="evidence" value="ECO:0007669"/>
    <property type="project" value="UniProtKB-SubCell"/>
</dbReference>
<feature type="domain" description="Lipase maturation factor 1/2 C-terminal" evidence="10">
    <location>
        <begin position="388"/>
        <end position="526"/>
    </location>
</feature>
<reference evidence="11 12" key="1">
    <citation type="journal article" date="2023" name="Insect Mol. Biol.">
        <title>Genome sequencing provides insights into the evolution of gene families encoding plant cell wall-degrading enzymes in longhorned beetles.</title>
        <authorList>
            <person name="Shin N.R."/>
            <person name="Okamura Y."/>
            <person name="Kirsch R."/>
            <person name="Pauchet Y."/>
        </authorList>
    </citation>
    <scope>NUCLEOTIDE SEQUENCE [LARGE SCALE GENOMIC DNA]</scope>
    <source>
        <strain evidence="11">EAD_L_NR</strain>
    </source>
</reference>
<protein>
    <recommendedName>
        <fullName evidence="8">Lipase maturation factor</fullName>
    </recommendedName>
</protein>
<dbReference type="InterPro" id="IPR057433">
    <property type="entry name" value="LMF1/2_C"/>
</dbReference>
<feature type="transmembrane region" description="Helical" evidence="8">
    <location>
        <begin position="211"/>
        <end position="237"/>
    </location>
</feature>
<keyword evidence="7" id="KW-0325">Glycoprotein</keyword>
<evidence type="ECO:0000256" key="6">
    <source>
        <dbReference type="ARBA" id="ARBA00023136"/>
    </source>
</evidence>
<evidence type="ECO:0000256" key="7">
    <source>
        <dbReference type="ARBA" id="ARBA00023180"/>
    </source>
</evidence>
<evidence type="ECO:0000259" key="9">
    <source>
        <dbReference type="Pfam" id="PF06762"/>
    </source>
</evidence>
<evidence type="ECO:0000256" key="4">
    <source>
        <dbReference type="ARBA" id="ARBA00022824"/>
    </source>
</evidence>
<feature type="transmembrane region" description="Helical" evidence="8">
    <location>
        <begin position="258"/>
        <end position="277"/>
    </location>
</feature>
<dbReference type="Proteomes" id="UP001159042">
    <property type="component" value="Unassembled WGS sequence"/>
</dbReference>
<sequence length="598" mass="67055">MIPLRYTRNLFLRAFCIVYLSAFLSFYIQIPGLYGDNGVLPAKAVLENSKHKTLSAKVHYQPTLLWLAPYLGLDTNYALDVLALLGAFLAFTGDELLLEAGFLAILVAPLLPGRKKGSKGSPSDFVSFWLVKWFLFRYLLTVGLTKFISGCPKWWSLTALSYHFQSMPLPTPLSWYAHHLPEWGLRLAQVFAIVCEIALPFLFLIPIRSVVLQICIVLTGNFDFSNMLIVTLLLSLLDDQFFYGRKKALKTWTIVGKIVNVVLFAGIVYGAVLLFSLKLNGTRIDSNIAFTKIQFDNILSQGLTYTIHLGLLSLAGTALYTLSHVLFDNQGSGSKTLGVISTVFYGSIAVVLFFANTVPLASLHPASNSTVTPSVRSIHNRLHKLHAVNQYGLFPKITGTEGRPEIILEGSDSIEGPWKEYNFLYKPGNVNHSLPFVAPYAPKLDWQMYWAAYSTYEKQPWLLSLTHRLLVGKKEVLALLDNLHSPFAQKPPKYIRASIYRYKFSPRTQKSYSTWWVRERVSEYFPAFSKDSPALIDFLKARNLLPTVSTQAVNPIWKQALDTVRYVTNHLEATLLFWSVLTAGLAVICTSGSGSAKK</sequence>
<feature type="transmembrane region" description="Helical" evidence="8">
    <location>
        <begin position="339"/>
        <end position="361"/>
    </location>
</feature>
<keyword evidence="12" id="KW-1185">Reference proteome</keyword>
<keyword evidence="5 8" id="KW-1133">Transmembrane helix</keyword>
<feature type="transmembrane region" description="Helical" evidence="8">
    <location>
        <begin position="187"/>
        <end position="205"/>
    </location>
</feature>
<evidence type="ECO:0000256" key="8">
    <source>
        <dbReference type="RuleBase" id="RU361229"/>
    </source>
</evidence>
<feature type="transmembrane region" description="Helical" evidence="8">
    <location>
        <begin position="305"/>
        <end position="327"/>
    </location>
</feature>
<feature type="transmembrane region" description="Helical" evidence="8">
    <location>
        <begin position="12"/>
        <end position="30"/>
    </location>
</feature>
<dbReference type="PANTHER" id="PTHR14463">
    <property type="entry name" value="LIPASE MATURATION FACTOR"/>
    <property type="match status" value="1"/>
</dbReference>
<dbReference type="InterPro" id="IPR057434">
    <property type="entry name" value="LMF1/2_N"/>
</dbReference>
<comment type="caution">
    <text evidence="11">The sequence shown here is derived from an EMBL/GenBank/DDBJ whole genome shotgun (WGS) entry which is preliminary data.</text>
</comment>
<keyword evidence="4 8" id="KW-0256">Endoplasmic reticulum</keyword>
<keyword evidence="6 8" id="KW-0472">Membrane</keyword>
<accession>A0AAV8WFF9</accession>
<evidence type="ECO:0000256" key="1">
    <source>
        <dbReference type="ARBA" id="ARBA00004477"/>
    </source>
</evidence>
<dbReference type="PANTHER" id="PTHR14463:SF5">
    <property type="entry name" value="LIPASE MATURATION FACTOR 2"/>
    <property type="match status" value="1"/>
</dbReference>
<feature type="domain" description="Lipase maturation factor 1/2 N-terminal" evidence="9">
    <location>
        <begin position="90"/>
        <end position="243"/>
    </location>
</feature>
<evidence type="ECO:0000256" key="3">
    <source>
        <dbReference type="ARBA" id="ARBA00022692"/>
    </source>
</evidence>
<dbReference type="EMBL" id="JANEYG010000002">
    <property type="protein sequence ID" value="KAJ8924967.1"/>
    <property type="molecule type" value="Genomic_DNA"/>
</dbReference>
<dbReference type="AlphaFoldDB" id="A0AAV8WFF9"/>
<evidence type="ECO:0000259" key="10">
    <source>
        <dbReference type="Pfam" id="PF25179"/>
    </source>
</evidence>
<comment type="subcellular location">
    <subcellularLocation>
        <location evidence="1 8">Endoplasmic reticulum membrane</location>
        <topology evidence="1 8">Multi-pass membrane protein</topology>
    </subcellularLocation>
</comment>
<evidence type="ECO:0000313" key="12">
    <source>
        <dbReference type="Proteomes" id="UP001159042"/>
    </source>
</evidence>
<name>A0AAV8WFF9_9CUCU</name>
<evidence type="ECO:0000256" key="5">
    <source>
        <dbReference type="ARBA" id="ARBA00022989"/>
    </source>
</evidence>
<dbReference type="Pfam" id="PF06762">
    <property type="entry name" value="LMF1"/>
    <property type="match status" value="1"/>
</dbReference>
<evidence type="ECO:0000256" key="2">
    <source>
        <dbReference type="ARBA" id="ARBA00005512"/>
    </source>
</evidence>
<dbReference type="Pfam" id="PF25179">
    <property type="entry name" value="LMF1_C"/>
    <property type="match status" value="1"/>
</dbReference>
<dbReference type="GO" id="GO:0051604">
    <property type="term" value="P:protein maturation"/>
    <property type="evidence" value="ECO:0007669"/>
    <property type="project" value="InterPro"/>
</dbReference>
<organism evidence="11 12">
    <name type="scientific">Exocentrus adspersus</name>
    <dbReference type="NCBI Taxonomy" id="1586481"/>
    <lineage>
        <taxon>Eukaryota</taxon>
        <taxon>Metazoa</taxon>
        <taxon>Ecdysozoa</taxon>
        <taxon>Arthropoda</taxon>
        <taxon>Hexapoda</taxon>
        <taxon>Insecta</taxon>
        <taxon>Pterygota</taxon>
        <taxon>Neoptera</taxon>
        <taxon>Endopterygota</taxon>
        <taxon>Coleoptera</taxon>
        <taxon>Polyphaga</taxon>
        <taxon>Cucujiformia</taxon>
        <taxon>Chrysomeloidea</taxon>
        <taxon>Cerambycidae</taxon>
        <taxon>Lamiinae</taxon>
        <taxon>Acanthocinini</taxon>
        <taxon>Exocentrus</taxon>
    </lineage>
</organism>
<feature type="transmembrane region" description="Helical" evidence="8">
    <location>
        <begin position="575"/>
        <end position="596"/>
    </location>
</feature>
<comment type="function">
    <text evidence="8">Involved in the maturation of specific proteins in the endoplasmic reticulum.</text>
</comment>